<organism evidence="4 5">
    <name type="scientific">Robiginitalea marina</name>
    <dbReference type="NCBI Taxonomy" id="2954105"/>
    <lineage>
        <taxon>Bacteria</taxon>
        <taxon>Pseudomonadati</taxon>
        <taxon>Bacteroidota</taxon>
        <taxon>Flavobacteriia</taxon>
        <taxon>Flavobacteriales</taxon>
        <taxon>Flavobacteriaceae</taxon>
        <taxon>Robiginitalea</taxon>
    </lineage>
</organism>
<evidence type="ECO:0000313" key="4">
    <source>
        <dbReference type="EMBL" id="MCO5723544.1"/>
    </source>
</evidence>
<dbReference type="RefSeq" id="WP_252739918.1">
    <property type="nucleotide sequence ID" value="NZ_JAMXIB010000001.1"/>
</dbReference>
<protein>
    <submittedName>
        <fullName evidence="4">YaiO family outer membrane beta-barrel protein</fullName>
    </submittedName>
</protein>
<accession>A0ABT1AU53</accession>
<evidence type="ECO:0000259" key="3">
    <source>
        <dbReference type="Pfam" id="PF19413"/>
    </source>
</evidence>
<dbReference type="NCBIfam" id="TIGR04390">
    <property type="entry name" value="OMP_YaiO_dom"/>
    <property type="match status" value="1"/>
</dbReference>
<comment type="caution">
    <text evidence="4">The sequence shown here is derived from an EMBL/GenBank/DDBJ whole genome shotgun (WGS) entry which is preliminary data.</text>
</comment>
<reference evidence="4 5" key="1">
    <citation type="submission" date="2022-06" db="EMBL/GenBank/DDBJ databases">
        <authorList>
            <person name="Xuan X."/>
        </authorList>
    </citation>
    <scope>NUCLEOTIDE SEQUENCE [LARGE SCALE GENOMIC DNA]</scope>
    <source>
        <strain evidence="4 5">2V75</strain>
    </source>
</reference>
<evidence type="ECO:0000256" key="1">
    <source>
        <dbReference type="SAM" id="MobiDB-lite"/>
    </source>
</evidence>
<dbReference type="Pfam" id="PF14559">
    <property type="entry name" value="TPR_19"/>
    <property type="match status" value="1"/>
</dbReference>
<dbReference type="EMBL" id="JAMXIB010000001">
    <property type="protein sequence ID" value="MCO5723544.1"/>
    <property type="molecule type" value="Genomic_DNA"/>
</dbReference>
<feature type="region of interest" description="Disordered" evidence="1">
    <location>
        <begin position="146"/>
        <end position="165"/>
    </location>
</feature>
<keyword evidence="2" id="KW-0732">Signal</keyword>
<dbReference type="SUPFAM" id="SSF48452">
    <property type="entry name" value="TPR-like"/>
    <property type="match status" value="1"/>
</dbReference>
<feature type="compositionally biased region" description="Basic and acidic residues" evidence="1">
    <location>
        <begin position="155"/>
        <end position="164"/>
    </location>
</feature>
<keyword evidence="5" id="KW-1185">Reference proteome</keyword>
<gene>
    <name evidence="4" type="ORF">NG653_01665</name>
</gene>
<dbReference type="Pfam" id="PF19413">
    <property type="entry name" value="YaiO"/>
    <property type="match status" value="1"/>
</dbReference>
<dbReference type="InterPro" id="IPR011990">
    <property type="entry name" value="TPR-like_helical_dom_sf"/>
</dbReference>
<feature type="chain" id="PRO_5046900170" evidence="2">
    <location>
        <begin position="24"/>
        <end position="406"/>
    </location>
</feature>
<dbReference type="Gene3D" id="1.25.40.10">
    <property type="entry name" value="Tetratricopeptide repeat domain"/>
    <property type="match status" value="1"/>
</dbReference>
<evidence type="ECO:0000313" key="5">
    <source>
        <dbReference type="Proteomes" id="UP001206312"/>
    </source>
</evidence>
<feature type="signal peptide" evidence="2">
    <location>
        <begin position="1"/>
        <end position="23"/>
    </location>
</feature>
<evidence type="ECO:0000256" key="2">
    <source>
        <dbReference type="SAM" id="SignalP"/>
    </source>
</evidence>
<dbReference type="InterPro" id="IPR030887">
    <property type="entry name" value="Beta-barrel_YaiO"/>
</dbReference>
<dbReference type="Proteomes" id="UP001206312">
    <property type="component" value="Unassembled WGS sequence"/>
</dbReference>
<sequence length="406" mass="45827">MMRKGYALSLMLFLYLWSWTLSAQSISAVSDPDGAFALARDLAFAGKSPQARDTLEAILRHYPDYHDVRAFLANTYRWEGAHEEARKHYNRVTSRVRDREDIWVDAVQNELEAGNPSLALGLANKALGYLGHSDALERIGVQVTADLQSQQDKGQPTERRESGKDPMISVSNALEAFDRYYDAMYYGSLEYQQHHALGKALPRINYSHRFGRNGVQYELDLYPRISKAFYAYANYGFSDSDLFPRHRGGLELFANLPRAMEASLGVRYMDFRESQASLYTASFGFYRGNYYVSFRPFLAFASGRGPGVSGSVLARKYLGDADQYLGVSLAYGFSPELRQLGNGTTLIAETLLFLEAQQFWVEYQFSGGGGQHRYRARLGISRQEYVLEPGAFMWILGGGLTYSLKI</sequence>
<feature type="domain" description="YaiO beta-barrel" evidence="3">
    <location>
        <begin position="168"/>
        <end position="336"/>
    </location>
</feature>
<name>A0ABT1AU53_9FLAO</name>
<proteinExistence type="predicted"/>